<accession>A0A5B7CIR7</accession>
<sequence>MFQHSAETPWLPNQEQTLMHNYDTFMNMWWFGYMQRKDENDWILRLVECVVEVAVLKVLNVELCVGHGNMELDYRNVGLLVSWAG</sequence>
<comment type="caution">
    <text evidence="1">The sequence shown here is derived from an EMBL/GenBank/DDBJ whole genome shotgun (WGS) entry which is preliminary data.</text>
</comment>
<dbReference type="AlphaFoldDB" id="A0A5B7CIR7"/>
<keyword evidence="2" id="KW-1185">Reference proteome</keyword>
<organism evidence="1 2">
    <name type="scientific">Portunus trituberculatus</name>
    <name type="common">Swimming crab</name>
    <name type="synonym">Neptunus trituberculatus</name>
    <dbReference type="NCBI Taxonomy" id="210409"/>
    <lineage>
        <taxon>Eukaryota</taxon>
        <taxon>Metazoa</taxon>
        <taxon>Ecdysozoa</taxon>
        <taxon>Arthropoda</taxon>
        <taxon>Crustacea</taxon>
        <taxon>Multicrustacea</taxon>
        <taxon>Malacostraca</taxon>
        <taxon>Eumalacostraca</taxon>
        <taxon>Eucarida</taxon>
        <taxon>Decapoda</taxon>
        <taxon>Pleocyemata</taxon>
        <taxon>Brachyura</taxon>
        <taxon>Eubrachyura</taxon>
        <taxon>Portunoidea</taxon>
        <taxon>Portunidae</taxon>
        <taxon>Portuninae</taxon>
        <taxon>Portunus</taxon>
    </lineage>
</organism>
<gene>
    <name evidence="1" type="ORF">E2C01_001758</name>
</gene>
<name>A0A5B7CIR7_PORTR</name>
<reference evidence="1 2" key="1">
    <citation type="submission" date="2019-05" db="EMBL/GenBank/DDBJ databases">
        <title>Another draft genome of Portunus trituberculatus and its Hox gene families provides insights of decapod evolution.</title>
        <authorList>
            <person name="Jeong J.-H."/>
            <person name="Song I."/>
            <person name="Kim S."/>
            <person name="Choi T."/>
            <person name="Kim D."/>
            <person name="Ryu S."/>
            <person name="Kim W."/>
        </authorList>
    </citation>
    <scope>NUCLEOTIDE SEQUENCE [LARGE SCALE GENOMIC DNA]</scope>
    <source>
        <tissue evidence="1">Muscle</tissue>
    </source>
</reference>
<protein>
    <submittedName>
        <fullName evidence="1">Uncharacterized protein</fullName>
    </submittedName>
</protein>
<evidence type="ECO:0000313" key="1">
    <source>
        <dbReference type="EMBL" id="MPC09155.1"/>
    </source>
</evidence>
<proteinExistence type="predicted"/>
<dbReference type="EMBL" id="VSRR010000057">
    <property type="protein sequence ID" value="MPC09155.1"/>
    <property type="molecule type" value="Genomic_DNA"/>
</dbReference>
<dbReference type="Proteomes" id="UP000324222">
    <property type="component" value="Unassembled WGS sequence"/>
</dbReference>
<evidence type="ECO:0000313" key="2">
    <source>
        <dbReference type="Proteomes" id="UP000324222"/>
    </source>
</evidence>